<evidence type="ECO:0000313" key="3">
    <source>
        <dbReference type="EMBL" id="TCO77158.1"/>
    </source>
</evidence>
<reference evidence="3 4" key="1">
    <citation type="submission" date="2019-03" db="EMBL/GenBank/DDBJ databases">
        <title>Genomic Encyclopedia of Type Strains, Phase IV (KMG-IV): sequencing the most valuable type-strain genomes for metagenomic binning, comparative biology and taxonomic classification.</title>
        <authorList>
            <person name="Goeker M."/>
        </authorList>
    </citation>
    <scope>NUCLEOTIDE SEQUENCE [LARGE SCALE GENOMIC DNA]</scope>
    <source>
        <strain evidence="3 4">DSM 23344</strain>
    </source>
</reference>
<gene>
    <name evidence="3" type="ORF">EV688_103173</name>
</gene>
<feature type="domain" description="UspA" evidence="2">
    <location>
        <begin position="5"/>
        <end position="160"/>
    </location>
</feature>
<keyword evidence="4" id="KW-1185">Reference proteome</keyword>
<name>A0A4R2L3L0_9GAMM</name>
<feature type="domain" description="UspA" evidence="2">
    <location>
        <begin position="217"/>
        <end position="287"/>
    </location>
</feature>
<accession>A0A4R2L3L0</accession>
<dbReference type="CDD" id="cd00293">
    <property type="entry name" value="USP-like"/>
    <property type="match status" value="2"/>
</dbReference>
<dbReference type="InterPro" id="IPR006015">
    <property type="entry name" value="Universal_stress_UspA"/>
</dbReference>
<dbReference type="RefSeq" id="WP_117317231.1">
    <property type="nucleotide sequence ID" value="NZ_QQSW01000008.1"/>
</dbReference>
<dbReference type="InterPro" id="IPR006016">
    <property type="entry name" value="UspA"/>
</dbReference>
<dbReference type="PRINTS" id="PR01438">
    <property type="entry name" value="UNVRSLSTRESS"/>
</dbReference>
<sequence>MKIEEKVLACVDQSHFADHVTDYAAWAARRIEAPLELLHVIDRHPEIATNTDHSGAIGLGAQTQLLQDLSEQDESRSKEARERGRLFLNRLRERAMTAGVAEPDMRQRLGEIESTLTEQQDDVCLFVLGRRGRSAEATQRDLGRNVERVVRALRKPILAVTDNFTEPRRALFAFDGGSITRRGVQTIAASRMFRDMPIQLLMSGKENKDSGKQLEWAGRTLTEAGLDATTTLIPGDAERIIGSQVMDNGIDILIMGAYSHSPLRTLLLGSKTSDLLRSARVPTLLLR</sequence>
<dbReference type="PANTHER" id="PTHR46268">
    <property type="entry name" value="STRESS RESPONSE PROTEIN NHAX"/>
    <property type="match status" value="1"/>
</dbReference>
<comment type="caution">
    <text evidence="3">The sequence shown here is derived from an EMBL/GenBank/DDBJ whole genome shotgun (WGS) entry which is preliminary data.</text>
</comment>
<protein>
    <submittedName>
        <fullName evidence="3">Nucleotide-binding universal stress UspA family protein</fullName>
    </submittedName>
</protein>
<dbReference type="OrthoDB" id="9804721at2"/>
<dbReference type="PANTHER" id="PTHR46268:SF6">
    <property type="entry name" value="UNIVERSAL STRESS PROTEIN UP12"/>
    <property type="match status" value="1"/>
</dbReference>
<proteinExistence type="inferred from homology"/>
<dbReference type="SUPFAM" id="SSF52402">
    <property type="entry name" value="Adenine nucleotide alpha hydrolases-like"/>
    <property type="match status" value="2"/>
</dbReference>
<dbReference type="AlphaFoldDB" id="A0A4R2L3L0"/>
<dbReference type="Pfam" id="PF00582">
    <property type="entry name" value="Usp"/>
    <property type="match status" value="2"/>
</dbReference>
<evidence type="ECO:0000313" key="4">
    <source>
        <dbReference type="Proteomes" id="UP000294980"/>
    </source>
</evidence>
<evidence type="ECO:0000256" key="1">
    <source>
        <dbReference type="ARBA" id="ARBA00008791"/>
    </source>
</evidence>
<organism evidence="3 4">
    <name type="scientific">Chromatocurvus halotolerans</name>
    <dbReference type="NCBI Taxonomy" id="1132028"/>
    <lineage>
        <taxon>Bacteria</taxon>
        <taxon>Pseudomonadati</taxon>
        <taxon>Pseudomonadota</taxon>
        <taxon>Gammaproteobacteria</taxon>
        <taxon>Cellvibrionales</taxon>
        <taxon>Halieaceae</taxon>
        <taxon>Chromatocurvus</taxon>
    </lineage>
</organism>
<comment type="similarity">
    <text evidence="1">Belongs to the universal stress protein A family.</text>
</comment>
<dbReference type="EMBL" id="SLWX01000003">
    <property type="protein sequence ID" value="TCO77158.1"/>
    <property type="molecule type" value="Genomic_DNA"/>
</dbReference>
<dbReference type="Proteomes" id="UP000294980">
    <property type="component" value="Unassembled WGS sequence"/>
</dbReference>
<dbReference type="Gene3D" id="3.40.50.12370">
    <property type="match status" value="1"/>
</dbReference>
<evidence type="ECO:0000259" key="2">
    <source>
        <dbReference type="Pfam" id="PF00582"/>
    </source>
</evidence>